<feature type="compositionally biased region" description="Basic and acidic residues" evidence="2">
    <location>
        <begin position="782"/>
        <end position="794"/>
    </location>
</feature>
<feature type="compositionally biased region" description="Low complexity" evidence="2">
    <location>
        <begin position="1540"/>
        <end position="1551"/>
    </location>
</feature>
<evidence type="ECO:0000256" key="2">
    <source>
        <dbReference type="SAM" id="MobiDB-lite"/>
    </source>
</evidence>
<feature type="compositionally biased region" description="Polar residues" evidence="2">
    <location>
        <begin position="1411"/>
        <end position="1424"/>
    </location>
</feature>
<feature type="compositionally biased region" description="Low complexity" evidence="2">
    <location>
        <begin position="1689"/>
        <end position="1704"/>
    </location>
</feature>
<feature type="compositionally biased region" description="Basic residues" evidence="2">
    <location>
        <begin position="1781"/>
        <end position="1798"/>
    </location>
</feature>
<evidence type="ECO:0000256" key="1">
    <source>
        <dbReference type="ARBA" id="ARBA00009498"/>
    </source>
</evidence>
<feature type="domain" description="CRIC" evidence="6">
    <location>
        <begin position="82"/>
        <end position="181"/>
    </location>
</feature>
<feature type="compositionally biased region" description="Basic residues" evidence="2">
    <location>
        <begin position="759"/>
        <end position="771"/>
    </location>
</feature>
<evidence type="ECO:0000313" key="7">
    <source>
        <dbReference type="EMBL" id="CAB3232102.1"/>
    </source>
</evidence>
<feature type="region of interest" description="Disordered" evidence="2">
    <location>
        <begin position="1217"/>
        <end position="1551"/>
    </location>
</feature>
<reference evidence="7" key="1">
    <citation type="submission" date="2020-04" db="EMBL/GenBank/DDBJ databases">
        <authorList>
            <person name="Neveu A P."/>
        </authorList>
    </citation>
    <scope>NUCLEOTIDE SEQUENCE</scope>
    <source>
        <tissue evidence="7">Whole embryo</tissue>
    </source>
</reference>
<dbReference type="Pfam" id="PF00536">
    <property type="entry name" value="SAM_1"/>
    <property type="match status" value="1"/>
</dbReference>
<dbReference type="FunFam" id="2.30.42.10:FF:000060">
    <property type="entry name" value="Connector enhancer of kinase suppressor of Ras 2"/>
    <property type="match status" value="1"/>
</dbReference>
<dbReference type="GO" id="GO:0016301">
    <property type="term" value="F:kinase activity"/>
    <property type="evidence" value="ECO:0007669"/>
    <property type="project" value="UniProtKB-KW"/>
</dbReference>
<keyword evidence="7" id="KW-0808">Transferase</keyword>
<dbReference type="Pfam" id="PF00169">
    <property type="entry name" value="PH"/>
    <property type="match status" value="1"/>
</dbReference>
<feature type="compositionally biased region" description="Basic and acidic residues" evidence="2">
    <location>
        <begin position="1239"/>
        <end position="1267"/>
    </location>
</feature>
<dbReference type="InterPro" id="IPR013761">
    <property type="entry name" value="SAM/pointed_sf"/>
</dbReference>
<evidence type="ECO:0000259" key="3">
    <source>
        <dbReference type="PROSITE" id="PS50003"/>
    </source>
</evidence>
<feature type="domain" description="PDZ" evidence="5">
    <location>
        <begin position="217"/>
        <end position="299"/>
    </location>
</feature>
<feature type="compositionally biased region" description="Basic and acidic residues" evidence="2">
    <location>
        <begin position="917"/>
        <end position="928"/>
    </location>
</feature>
<dbReference type="SMART" id="SM00233">
    <property type="entry name" value="PH"/>
    <property type="match status" value="1"/>
</dbReference>
<evidence type="ECO:0000259" key="6">
    <source>
        <dbReference type="PROSITE" id="PS51290"/>
    </source>
</evidence>
<feature type="compositionally biased region" description="Low complexity" evidence="2">
    <location>
        <begin position="836"/>
        <end position="859"/>
    </location>
</feature>
<feature type="compositionally biased region" description="Low complexity" evidence="2">
    <location>
        <begin position="395"/>
        <end position="408"/>
    </location>
</feature>
<comment type="similarity">
    <text evidence="1">Belongs to the CNKSR family.</text>
</comment>
<name>A0A6F9DA95_9ASCI</name>
<dbReference type="Gene3D" id="1.10.150.50">
    <property type="entry name" value="Transcription Factor, Ets-1"/>
    <property type="match status" value="1"/>
</dbReference>
<dbReference type="SMART" id="SM00454">
    <property type="entry name" value="SAM"/>
    <property type="match status" value="1"/>
</dbReference>
<dbReference type="InterPro" id="IPR001478">
    <property type="entry name" value="PDZ"/>
</dbReference>
<dbReference type="InterPro" id="IPR036034">
    <property type="entry name" value="PDZ_sf"/>
</dbReference>
<feature type="compositionally biased region" description="Low complexity" evidence="2">
    <location>
        <begin position="1369"/>
        <end position="1380"/>
    </location>
</feature>
<dbReference type="InterPro" id="IPR001660">
    <property type="entry name" value="SAM"/>
</dbReference>
<feature type="compositionally biased region" description="Basic and acidic residues" evidence="2">
    <location>
        <begin position="1519"/>
        <end position="1539"/>
    </location>
</feature>
<feature type="compositionally biased region" description="Low complexity" evidence="2">
    <location>
        <begin position="983"/>
        <end position="1000"/>
    </location>
</feature>
<feature type="compositionally biased region" description="Pro residues" evidence="2">
    <location>
        <begin position="450"/>
        <end position="460"/>
    </location>
</feature>
<evidence type="ECO:0000259" key="4">
    <source>
        <dbReference type="PROSITE" id="PS50105"/>
    </source>
</evidence>
<dbReference type="Gene3D" id="2.30.42.10">
    <property type="match status" value="1"/>
</dbReference>
<dbReference type="InterPro" id="IPR017874">
    <property type="entry name" value="CRIC_domain"/>
</dbReference>
<gene>
    <name evidence="7" type="primary">Cnksr2-002</name>
</gene>
<dbReference type="PANTHER" id="PTHR12844:SF42">
    <property type="entry name" value="CONNECTOR ENHANCER OF KSR PROTEIN CNK"/>
    <property type="match status" value="1"/>
</dbReference>
<feature type="region of interest" description="Disordered" evidence="2">
    <location>
        <begin position="980"/>
        <end position="1003"/>
    </location>
</feature>
<dbReference type="Gene3D" id="2.30.29.30">
    <property type="entry name" value="Pleckstrin-homology domain (PH domain)/Phosphotyrosine-binding domain (PTB)"/>
    <property type="match status" value="1"/>
</dbReference>
<feature type="compositionally biased region" description="Basic and acidic residues" evidence="2">
    <location>
        <begin position="1387"/>
        <end position="1403"/>
    </location>
</feature>
<protein>
    <submittedName>
        <fullName evidence="7">Connector enhancer of kinase suppressor of ras 2-like</fullName>
    </submittedName>
</protein>
<dbReference type="SUPFAM" id="SSF47769">
    <property type="entry name" value="SAM/Pointed domain"/>
    <property type="match status" value="1"/>
</dbReference>
<dbReference type="Pfam" id="PF10534">
    <property type="entry name" value="CRIC_ras_sig"/>
    <property type="match status" value="1"/>
</dbReference>
<feature type="compositionally biased region" description="Basic and acidic residues" evidence="2">
    <location>
        <begin position="1217"/>
        <end position="1228"/>
    </location>
</feature>
<dbReference type="InterPro" id="IPR001849">
    <property type="entry name" value="PH_domain"/>
</dbReference>
<feature type="region of interest" description="Disordered" evidence="2">
    <location>
        <begin position="322"/>
        <end position="369"/>
    </location>
</feature>
<dbReference type="PANTHER" id="PTHR12844">
    <property type="entry name" value="CONNECTOR ENCHANCER OF KINASE SUPPRESSOR OF RAS"/>
    <property type="match status" value="1"/>
</dbReference>
<dbReference type="PROSITE" id="PS50106">
    <property type="entry name" value="PDZ"/>
    <property type="match status" value="1"/>
</dbReference>
<dbReference type="Pfam" id="PF00595">
    <property type="entry name" value="PDZ"/>
    <property type="match status" value="1"/>
</dbReference>
<sequence length="1810" mass="200886">MDAINISNWNNKQVLDWLKGLDISIQRYCIHFKEADVLGEQLLSLTNDDLNSLQIHLVGHQELILDSVTLLQQLDYGLESETLQSRALCLKCRCRSLRSSINTRRREAEEYEYDGGNSLQRGATNQLLQLSADLLVEGKQLVLWLDRAPFNTKNEFKDLRHTMVKLCYELSTTVQQSVFACVIEDATLGICQEIENSADSLVQSNDALTIQPVTLELVTLKDIDPQEGLGLFIKVTFEGHHVITGTRQGSVASKAKRITAGDEVVAVNGKAVIGWSLGSLVSALKEVPNKVMLLIKKRPQNMFSSSTSNLLTLMQRQDVNDRTRQMRTSAPVKRINLPPGSPTPLPIHYPDVTQGNPPGSWSHDQHGTSLDRGAYVSEYDRRNYNKSINSIESYNSSNARYSTSSNSTGPTRSTPPDRSRQSSLIRGGEPALISSSLHEEPTSPINMFSIPPPPEEPYQPKPDRNKLAPPKATHRAESPNSMLDNDHQRRHTVIGDSTVDQVWFDELLTQVNKCSFPPSSGRPSQEQISSAEDVFLSSTPQSSASSISRKGNQDPAPYVSYRRRGPSANKRPISMPPNYYNNALKQNETREQLRPLNSGAPPVEYRSRAHSSQSRHASEDQYRLRYTSAKKRQLPSNQQWAPENQRQNSSRLRQFNANYNNNNSQLPNQEIIPSSTGRPRSLTAPKPPPRSSSISKLTHRYSADASSLHQICHPRQASLPTHSTVPANMSTNLEHNVQQKPAIAEKPSNSIQSLLKSKVSSKRKEKKKRTRSASTPTLLTPEQREEALENKTETSPKLSQKSSSPKGSLDRINNLKSELRNQGMKISVRGSPPPVAKKSSPSPQIRTSSPLRSSPSSVSSPPPLGGKSSPEKWISPEKRSAPLPTTSSPPPVAKKPNKEVVMQRPVPKPRKSLKRNKSLDLLKDEEKAPPSALLCRSQSQDTDTRTSQHMTSPPPLMTSSPRREQRINGMIDRLNMYKKDPDQQVSQPQPQSPASRSPQSTRVSYTAAIEKMGEMEIPAPQKQSPRSKSVPHLHENFDVKIVAGVPVRLRKPDNRPQPPDTLMLRVVLSETPENSDKSRVGNFLTAEMKSQRRISCKDLGRGDCQGWLWKKKTAGGANTGGPLTQKWAKRWVVIKEGAIYCYRSNDEDDERRAESYISLPGYKIAPAPECKRKLAFRISHPKRKTFFFAADRQMDMSKWMNKMGLASIEYKFEGLKNQPEDSKSKDFADEQYFSESDTEESRSAGDRSSTDLEKLCESRENSPEKNKFLAAPDKTSPTAPDNKHLINEPISVQVNGHVRSRSQSESMKLEQDIQATGGLSPASSINSVSVTRSLTSLPPSPSRVKPNVTPEQRRHRGGAGRKKLDKTLSKSLDSLSLKTLSESDEEEKSKYLKAKEVAAERAKNIRMRQASVPNSPTIRINNPEPSTPPLTPQEEPKSSSTASAIAALFSSKRKKKKRKSTASVAQSDFYTRPRSTEMDEIPTRSSLAPHPSLSHASSSPALTNLATNLNPSTMAVNPPRRDGAGRPKLAVEDSPRRDSTPSASSSTSNVAAKDAAAALCAELEEKKGIGELFSAIKHAEVDFQGTDRRATLRRKMTMLSRDPVRNEKMLKKRALQRELKAKEQELIYVDNLLCIPDLTSDLLHDWINQHPSLLANMGTIRRMSKKRRHRVESSDFASPSDGGDRDTDSLSNSRVSSSGSDVTSPGVAGNHNDNNNKPIMRSPLPSNISRDARPRSWAMSHTNGEEPTPGSIPNPSPDVSARKPAQRMSSSPVTSTSNHSPAKHKRIASHRPMVRKHGNSNPKPYLETDL</sequence>
<feature type="domain" description="SAM" evidence="4">
    <location>
        <begin position="9"/>
        <end position="74"/>
    </location>
</feature>
<dbReference type="EMBL" id="LR784046">
    <property type="protein sequence ID" value="CAB3232102.1"/>
    <property type="molecule type" value="mRNA"/>
</dbReference>
<feature type="domain" description="PH" evidence="3">
    <location>
        <begin position="1101"/>
        <end position="1208"/>
    </location>
</feature>
<dbReference type="InterPro" id="IPR011993">
    <property type="entry name" value="PH-like_dom_sf"/>
</dbReference>
<feature type="compositionally biased region" description="Basic residues" evidence="2">
    <location>
        <begin position="907"/>
        <end position="916"/>
    </location>
</feature>
<proteinExistence type="evidence at transcript level"/>
<feature type="compositionally biased region" description="Low complexity" evidence="2">
    <location>
        <begin position="657"/>
        <end position="669"/>
    </location>
</feature>
<feature type="compositionally biased region" description="Polar residues" evidence="2">
    <location>
        <begin position="634"/>
        <end position="649"/>
    </location>
</feature>
<dbReference type="InterPro" id="IPR051566">
    <property type="entry name" value="CNKSR"/>
</dbReference>
<dbReference type="CDD" id="cd06748">
    <property type="entry name" value="PDZ_CNK1_2_3-like"/>
    <property type="match status" value="1"/>
</dbReference>
<dbReference type="SUPFAM" id="SSF50156">
    <property type="entry name" value="PDZ domain-like"/>
    <property type="match status" value="1"/>
</dbReference>
<feature type="region of interest" description="Disordered" evidence="2">
    <location>
        <begin position="630"/>
        <end position="649"/>
    </location>
</feature>
<feature type="compositionally biased region" description="Polar residues" evidence="2">
    <location>
        <begin position="936"/>
        <end position="949"/>
    </location>
</feature>
<feature type="compositionally biased region" description="Polar residues" evidence="2">
    <location>
        <begin position="1504"/>
        <end position="1515"/>
    </location>
</feature>
<dbReference type="SMART" id="SM00228">
    <property type="entry name" value="PDZ"/>
    <property type="match status" value="1"/>
</dbReference>
<accession>A0A6F9DA95</accession>
<feature type="compositionally biased region" description="Low complexity" evidence="2">
    <location>
        <begin position="1485"/>
        <end position="1502"/>
    </location>
</feature>
<feature type="compositionally biased region" description="Low complexity" evidence="2">
    <location>
        <begin position="537"/>
        <end position="548"/>
    </location>
</feature>
<dbReference type="PROSITE" id="PS50105">
    <property type="entry name" value="SAM_DOMAIN"/>
    <property type="match status" value="1"/>
</dbReference>
<feature type="region of interest" description="Disordered" evidence="2">
    <location>
        <begin position="535"/>
        <end position="621"/>
    </location>
</feature>
<feature type="region of interest" description="Disordered" evidence="2">
    <location>
        <begin position="739"/>
        <end position="967"/>
    </location>
</feature>
<feature type="compositionally biased region" description="Basic residues" evidence="2">
    <location>
        <begin position="1451"/>
        <end position="1460"/>
    </location>
</feature>
<feature type="region of interest" description="Disordered" evidence="2">
    <location>
        <begin position="395"/>
        <end position="488"/>
    </location>
</feature>
<feature type="compositionally biased region" description="Low complexity" evidence="2">
    <location>
        <begin position="795"/>
        <end position="807"/>
    </location>
</feature>
<feature type="region of interest" description="Disordered" evidence="2">
    <location>
        <begin position="657"/>
        <end position="708"/>
    </location>
</feature>
<dbReference type="SUPFAM" id="SSF50729">
    <property type="entry name" value="PH domain-like"/>
    <property type="match status" value="1"/>
</dbReference>
<keyword evidence="7" id="KW-0418">Kinase</keyword>
<feature type="region of interest" description="Disordered" evidence="2">
    <location>
        <begin position="1665"/>
        <end position="1810"/>
    </location>
</feature>
<evidence type="ECO:0000259" key="5">
    <source>
        <dbReference type="PROSITE" id="PS50106"/>
    </source>
</evidence>
<organism evidence="7">
    <name type="scientific">Phallusia mammillata</name>
    <dbReference type="NCBI Taxonomy" id="59560"/>
    <lineage>
        <taxon>Eukaryota</taxon>
        <taxon>Metazoa</taxon>
        <taxon>Chordata</taxon>
        <taxon>Tunicata</taxon>
        <taxon>Ascidiacea</taxon>
        <taxon>Phlebobranchia</taxon>
        <taxon>Ascidiidae</taxon>
        <taxon>Phallusia</taxon>
    </lineage>
</organism>
<feature type="compositionally biased region" description="Basic residues" evidence="2">
    <location>
        <begin position="1353"/>
        <end position="1364"/>
    </location>
</feature>
<dbReference type="PROSITE" id="PS50003">
    <property type="entry name" value="PH_DOMAIN"/>
    <property type="match status" value="1"/>
</dbReference>
<feature type="compositionally biased region" description="Low complexity" evidence="2">
    <location>
        <begin position="1769"/>
        <end position="1780"/>
    </location>
</feature>
<dbReference type="PROSITE" id="PS51290">
    <property type="entry name" value="CRIC"/>
    <property type="match status" value="1"/>
</dbReference>